<evidence type="ECO:0000313" key="2">
    <source>
        <dbReference type="EMBL" id="KAL3678873.1"/>
    </source>
</evidence>
<keyword evidence="3" id="KW-1185">Reference proteome</keyword>
<feature type="compositionally biased region" description="Polar residues" evidence="1">
    <location>
        <begin position="280"/>
        <end position="291"/>
    </location>
</feature>
<feature type="compositionally biased region" description="Polar residues" evidence="1">
    <location>
        <begin position="138"/>
        <end position="148"/>
    </location>
</feature>
<accession>A0ABD3GI63</accession>
<feature type="compositionally biased region" description="Basic and acidic residues" evidence="1">
    <location>
        <begin position="221"/>
        <end position="244"/>
    </location>
</feature>
<feature type="compositionally biased region" description="Basic and acidic residues" evidence="1">
    <location>
        <begin position="251"/>
        <end position="261"/>
    </location>
</feature>
<feature type="compositionally biased region" description="Polar residues" evidence="1">
    <location>
        <begin position="182"/>
        <end position="200"/>
    </location>
</feature>
<proteinExistence type="predicted"/>
<comment type="caution">
    <text evidence="2">The sequence shown here is derived from an EMBL/GenBank/DDBJ whole genome shotgun (WGS) entry which is preliminary data.</text>
</comment>
<feature type="compositionally biased region" description="Basic residues" evidence="1">
    <location>
        <begin position="205"/>
        <end position="220"/>
    </location>
</feature>
<feature type="region of interest" description="Disordered" evidence="1">
    <location>
        <begin position="73"/>
        <end position="116"/>
    </location>
</feature>
<dbReference type="EMBL" id="JBJQOH010000007">
    <property type="protein sequence ID" value="KAL3678873.1"/>
    <property type="molecule type" value="Genomic_DNA"/>
</dbReference>
<reference evidence="2 3" key="1">
    <citation type="submission" date="2024-09" db="EMBL/GenBank/DDBJ databases">
        <title>Chromosome-scale assembly of Riccia sorocarpa.</title>
        <authorList>
            <person name="Paukszto L."/>
        </authorList>
    </citation>
    <scope>NUCLEOTIDE SEQUENCE [LARGE SCALE GENOMIC DNA]</scope>
    <source>
        <strain evidence="2">LP-2024</strain>
        <tissue evidence="2">Aerial parts of the thallus</tissue>
    </source>
</reference>
<organism evidence="2 3">
    <name type="scientific">Riccia sorocarpa</name>
    <dbReference type="NCBI Taxonomy" id="122646"/>
    <lineage>
        <taxon>Eukaryota</taxon>
        <taxon>Viridiplantae</taxon>
        <taxon>Streptophyta</taxon>
        <taxon>Embryophyta</taxon>
        <taxon>Marchantiophyta</taxon>
        <taxon>Marchantiopsida</taxon>
        <taxon>Marchantiidae</taxon>
        <taxon>Marchantiales</taxon>
        <taxon>Ricciaceae</taxon>
        <taxon>Riccia</taxon>
    </lineage>
</organism>
<protein>
    <submittedName>
        <fullName evidence="2">Uncharacterized protein</fullName>
    </submittedName>
</protein>
<gene>
    <name evidence="2" type="ORF">R1sor_021829</name>
</gene>
<dbReference type="Proteomes" id="UP001633002">
    <property type="component" value="Unassembled WGS sequence"/>
</dbReference>
<feature type="region of interest" description="Disordered" evidence="1">
    <location>
        <begin position="129"/>
        <end position="291"/>
    </location>
</feature>
<sequence length="291" mass="31726">MACWLDLVDVDPLIEDEAMNMMSTIGEVIRLTGVTERQEGKFPNIRGCVLLDMTKPLPTVLKTVLNNQITAVNGGEQGGEQVSDKNSAGDGFQTVPSKGRKGDSGVPKGPDKPESSNRFDILMELNEEENQGTEEVNHQGQIAKTDSGTGPEAEGPQAKKGGAEMNLNLPAGAGVEADVPDLNTTPEQSINELIIQQNALEKQLKKDRKKAKKKEARRRRAEKDAPEDHGKHREEAQTSDRQDSSDGESSDDGKFWQDPKKPKGQGTTMDADIGWRTGHETSQPENQQSNT</sequence>
<evidence type="ECO:0000256" key="1">
    <source>
        <dbReference type="SAM" id="MobiDB-lite"/>
    </source>
</evidence>
<dbReference type="AlphaFoldDB" id="A0ABD3GI63"/>
<name>A0ABD3GI63_9MARC</name>
<evidence type="ECO:0000313" key="3">
    <source>
        <dbReference type="Proteomes" id="UP001633002"/>
    </source>
</evidence>